<evidence type="ECO:0000256" key="9">
    <source>
        <dbReference type="ARBA" id="ARBA00022741"/>
    </source>
</evidence>
<evidence type="ECO:0000256" key="5">
    <source>
        <dbReference type="ARBA" id="ARBA00022528"/>
    </source>
</evidence>
<comment type="subcellular location">
    <subcellularLocation>
        <location evidence="2">Membrane</location>
        <topology evidence="2">Single-pass membrane protein</topology>
    </subcellularLocation>
    <subcellularLocation>
        <location evidence="17">Plastid</location>
        <location evidence="17">Chloroplast outer membrane</location>
    </subcellularLocation>
</comment>
<evidence type="ECO:0000256" key="18">
    <source>
        <dbReference type="SAM" id="Coils"/>
    </source>
</evidence>
<dbReference type="InterPro" id="IPR006703">
    <property type="entry name" value="G_AIG1"/>
</dbReference>
<evidence type="ECO:0000256" key="4">
    <source>
        <dbReference type="ARBA" id="ARBA00022448"/>
    </source>
</evidence>
<evidence type="ECO:0000256" key="19">
    <source>
        <dbReference type="SAM" id="MobiDB-lite"/>
    </source>
</evidence>
<feature type="domain" description="AIG1-type G" evidence="20">
    <location>
        <begin position="6"/>
        <end position="197"/>
    </location>
</feature>
<dbReference type="GO" id="GO:0015031">
    <property type="term" value="P:protein transport"/>
    <property type="evidence" value="ECO:0007669"/>
    <property type="project" value="UniProtKB-KW"/>
</dbReference>
<evidence type="ECO:0000313" key="21">
    <source>
        <dbReference type="EMBL" id="CAF1512444.1"/>
    </source>
</evidence>
<keyword evidence="15" id="KW-0342">GTP-binding</keyword>
<organism evidence="21 23">
    <name type="scientific">Rotaria sordida</name>
    <dbReference type="NCBI Taxonomy" id="392033"/>
    <lineage>
        <taxon>Eukaryota</taxon>
        <taxon>Metazoa</taxon>
        <taxon>Spiralia</taxon>
        <taxon>Gnathifera</taxon>
        <taxon>Rotifera</taxon>
        <taxon>Eurotatoria</taxon>
        <taxon>Bdelloidea</taxon>
        <taxon>Philodinida</taxon>
        <taxon>Philodinidae</taxon>
        <taxon>Rotaria</taxon>
    </lineage>
</organism>
<keyword evidence="18" id="KW-0175">Coiled coil</keyword>
<evidence type="ECO:0000256" key="11">
    <source>
        <dbReference type="ARBA" id="ARBA00022805"/>
    </source>
</evidence>
<name>A0A815UDB5_9BILA</name>
<keyword evidence="16" id="KW-0472">Membrane</keyword>
<gene>
    <name evidence="22" type="ORF">JBS370_LOCUS36226</name>
    <name evidence="21" type="ORF">ZHD862_LOCUS37986</name>
</gene>
<dbReference type="InterPro" id="IPR045058">
    <property type="entry name" value="GIMA/IAN/Toc"/>
</dbReference>
<comment type="similarity">
    <text evidence="3">Belongs to the TRAFAC class TrmE-Era-EngA-EngB-Septin-like GTPase superfamily. AIG1/Toc34/Toc159-like paraseptin GTPase family. IAN subfamily.</text>
</comment>
<keyword evidence="12" id="KW-0460">Magnesium</keyword>
<dbReference type="Proteomes" id="UP000663836">
    <property type="component" value="Unassembled WGS sequence"/>
</dbReference>
<evidence type="ECO:0000256" key="6">
    <source>
        <dbReference type="ARBA" id="ARBA00022640"/>
    </source>
</evidence>
<keyword evidence="4" id="KW-0813">Transport</keyword>
<keyword evidence="14" id="KW-1133">Transmembrane helix</keyword>
<evidence type="ECO:0000313" key="23">
    <source>
        <dbReference type="Proteomes" id="UP000663864"/>
    </source>
</evidence>
<dbReference type="Proteomes" id="UP000663864">
    <property type="component" value="Unassembled WGS sequence"/>
</dbReference>
<feature type="region of interest" description="Disordered" evidence="19">
    <location>
        <begin position="288"/>
        <end position="313"/>
    </location>
</feature>
<dbReference type="Pfam" id="PF04548">
    <property type="entry name" value="AIG1"/>
    <property type="match status" value="1"/>
</dbReference>
<protein>
    <recommendedName>
        <fullName evidence="20">AIG1-type G domain-containing protein</fullName>
    </recommendedName>
</protein>
<comment type="cofactor">
    <cofactor evidence="1">
        <name>Mg(2+)</name>
        <dbReference type="ChEBI" id="CHEBI:18420"/>
    </cofactor>
</comment>
<evidence type="ECO:0000256" key="17">
    <source>
        <dbReference type="ARBA" id="ARBA00024013"/>
    </source>
</evidence>
<dbReference type="SUPFAM" id="SSF52540">
    <property type="entry name" value="P-loop containing nucleoside triphosphate hydrolases"/>
    <property type="match status" value="1"/>
</dbReference>
<keyword evidence="10" id="KW-0378">Hydrolase</keyword>
<evidence type="ECO:0000259" key="20">
    <source>
        <dbReference type="Pfam" id="PF04548"/>
    </source>
</evidence>
<sequence>MTTAGVIVLGNSGVGKSFLGNAILGQEAFDHKVRSRAVTLVTEYKECQINGKQYAVYNIPGLIENDQECIDINKREIDRAFRGHPYGVVLYVFGGGNGGRIRWEDTTAFNAINGAYPLGKKSLIVIVNNIPNIPAANEKSDYESDTASDLKAACKMDIEHICFIYSTNVTSTTEKQAIQTKLLDKIKIALPKIHNKEHEIYLQAAELSKLKKQMADLLKQIEEERKQNEKARKQMEDERKQHQLALERERAFRDMERLHIRDSMPSPVPYYVPVPTCSSGSGIYPGSGGTNHFARRGPLKKDGTPDMRYKANW</sequence>
<comment type="caution">
    <text evidence="21">The sequence shown here is derived from an EMBL/GenBank/DDBJ whole genome shotgun (WGS) entry which is preliminary data.</text>
</comment>
<dbReference type="AlphaFoldDB" id="A0A815UDB5"/>
<dbReference type="PANTHER" id="PTHR10903:SF135">
    <property type="entry name" value="TRANSLOCASE OF CHLOROPLAST 120, CHLOROPLASTIC-RELATED"/>
    <property type="match status" value="1"/>
</dbReference>
<dbReference type="GO" id="GO:0046872">
    <property type="term" value="F:metal ion binding"/>
    <property type="evidence" value="ECO:0007669"/>
    <property type="project" value="UniProtKB-KW"/>
</dbReference>
<evidence type="ECO:0000256" key="8">
    <source>
        <dbReference type="ARBA" id="ARBA00022723"/>
    </source>
</evidence>
<keyword evidence="6" id="KW-0934">Plastid</keyword>
<dbReference type="InterPro" id="IPR027417">
    <property type="entry name" value="P-loop_NTPase"/>
</dbReference>
<feature type="coiled-coil region" evidence="18">
    <location>
        <begin position="204"/>
        <end position="248"/>
    </location>
</feature>
<keyword evidence="7" id="KW-0812">Transmembrane</keyword>
<evidence type="ECO:0000256" key="15">
    <source>
        <dbReference type="ARBA" id="ARBA00023134"/>
    </source>
</evidence>
<keyword evidence="5" id="KW-0150">Chloroplast</keyword>
<keyword evidence="11" id="KW-1002">Plastid outer membrane</keyword>
<feature type="compositionally biased region" description="Basic and acidic residues" evidence="19">
    <location>
        <begin position="299"/>
        <end position="313"/>
    </location>
</feature>
<dbReference type="GO" id="GO:0005525">
    <property type="term" value="F:GTP binding"/>
    <property type="evidence" value="ECO:0007669"/>
    <property type="project" value="UniProtKB-KW"/>
</dbReference>
<reference evidence="21" key="1">
    <citation type="submission" date="2021-02" db="EMBL/GenBank/DDBJ databases">
        <authorList>
            <person name="Nowell W R."/>
        </authorList>
    </citation>
    <scope>NUCLEOTIDE SEQUENCE</scope>
</reference>
<dbReference type="EMBL" id="CAJOBD010013895">
    <property type="protein sequence ID" value="CAF4195015.1"/>
    <property type="molecule type" value="Genomic_DNA"/>
</dbReference>
<dbReference type="PANTHER" id="PTHR10903">
    <property type="entry name" value="GTPASE, IMAP FAMILY MEMBER-RELATED"/>
    <property type="match status" value="1"/>
</dbReference>
<evidence type="ECO:0000256" key="3">
    <source>
        <dbReference type="ARBA" id="ARBA00008535"/>
    </source>
</evidence>
<evidence type="ECO:0000256" key="13">
    <source>
        <dbReference type="ARBA" id="ARBA00022927"/>
    </source>
</evidence>
<dbReference type="EMBL" id="CAJNOT010007879">
    <property type="protein sequence ID" value="CAF1512444.1"/>
    <property type="molecule type" value="Genomic_DNA"/>
</dbReference>
<evidence type="ECO:0000256" key="2">
    <source>
        <dbReference type="ARBA" id="ARBA00004167"/>
    </source>
</evidence>
<keyword evidence="9" id="KW-0547">Nucleotide-binding</keyword>
<dbReference type="Gene3D" id="3.40.50.300">
    <property type="entry name" value="P-loop containing nucleotide triphosphate hydrolases"/>
    <property type="match status" value="1"/>
</dbReference>
<accession>A0A815UDB5</accession>
<evidence type="ECO:0000256" key="16">
    <source>
        <dbReference type="ARBA" id="ARBA00023136"/>
    </source>
</evidence>
<dbReference type="GO" id="GO:0016020">
    <property type="term" value="C:membrane"/>
    <property type="evidence" value="ECO:0007669"/>
    <property type="project" value="UniProtKB-SubCell"/>
</dbReference>
<evidence type="ECO:0000256" key="1">
    <source>
        <dbReference type="ARBA" id="ARBA00001946"/>
    </source>
</evidence>
<evidence type="ECO:0000256" key="7">
    <source>
        <dbReference type="ARBA" id="ARBA00022692"/>
    </source>
</evidence>
<keyword evidence="13" id="KW-0653">Protein transport</keyword>
<keyword evidence="8" id="KW-0479">Metal-binding</keyword>
<dbReference type="GO" id="GO:0016787">
    <property type="term" value="F:hydrolase activity"/>
    <property type="evidence" value="ECO:0007669"/>
    <property type="project" value="UniProtKB-KW"/>
</dbReference>
<evidence type="ECO:0000313" key="22">
    <source>
        <dbReference type="EMBL" id="CAF4195015.1"/>
    </source>
</evidence>
<proteinExistence type="inferred from homology"/>
<evidence type="ECO:0000256" key="14">
    <source>
        <dbReference type="ARBA" id="ARBA00022989"/>
    </source>
</evidence>
<evidence type="ECO:0000256" key="10">
    <source>
        <dbReference type="ARBA" id="ARBA00022801"/>
    </source>
</evidence>
<evidence type="ECO:0000256" key="12">
    <source>
        <dbReference type="ARBA" id="ARBA00022842"/>
    </source>
</evidence>